<keyword evidence="3" id="KW-1185">Reference proteome</keyword>
<reference evidence="2 3" key="1">
    <citation type="submission" date="2020-06" db="EMBL/GenBank/DDBJ databases">
        <title>Draft genome sequence of Candidatus Phytoplasma pruni (X-disease group, subgroup 16SrIII-B) strain ChTDIII from Argentina.</title>
        <authorList>
            <person name="Fernandez F.D."/>
            <person name="Zuebert C."/>
            <person name="Huettel B."/>
            <person name="Kube M."/>
            <person name="Conci L.R."/>
        </authorList>
    </citation>
    <scope>NUCLEOTIDE SEQUENCE [LARGE SCALE GENOMIC DNA]</scope>
    <source>
        <strain evidence="2 3">ChTDIII</strain>
    </source>
</reference>
<protein>
    <recommendedName>
        <fullName evidence="1">Solute-binding protein family 5 domain-containing protein</fullName>
    </recommendedName>
</protein>
<evidence type="ECO:0000313" key="3">
    <source>
        <dbReference type="Proteomes" id="UP000568109"/>
    </source>
</evidence>
<proteinExistence type="predicted"/>
<dbReference type="Pfam" id="PF00496">
    <property type="entry name" value="SBP_bac_5"/>
    <property type="match status" value="1"/>
</dbReference>
<comment type="caution">
    <text evidence="2">The sequence shown here is derived from an EMBL/GenBank/DDBJ whole genome shotgun (WGS) entry which is preliminary data.</text>
</comment>
<dbReference type="GO" id="GO:1904680">
    <property type="term" value="F:peptide transmembrane transporter activity"/>
    <property type="evidence" value="ECO:0007669"/>
    <property type="project" value="TreeGrafter"/>
</dbReference>
<dbReference type="InterPro" id="IPR039424">
    <property type="entry name" value="SBP_5"/>
</dbReference>
<dbReference type="AlphaFoldDB" id="A0A851HGF8"/>
<feature type="domain" description="Solute-binding protein family 5" evidence="1">
    <location>
        <begin position="149"/>
        <end position="395"/>
    </location>
</feature>
<sequence length="737" mass="85095">MKKRKKHFRENKKQAMLFSSLIVILLSAIVFIVVRSLISKNKNPKDENKNLQFVDTLEQVNQELVRVAITEELGQLNPLNHLNPMEEVQQLKKDVFNLLKTPFFYETKKQEEILYLPGLIESIKTVEDNQEKEYKITTSAEFQQAKKVNSKTYLLKLKPNVKFENNEMINVDVVSNVIEQYLKFYDSQKLTNLGMEKSHPEDSITSFNNFFEKINDSEFKIKYQQPKDLLDVVKNINNIVLFPKDKLANSISGDQIAYGTKNHPFISYGQYKIKDGYNPEKWVLVKNENSENTHKPEKIEIVVSTIEQQKELLQKHKLSFVVPFVPHKRNVVSSYSSHPGMHSIPQNRIAQYRINLDAPDNQDSLKKGTGLLKDPNFRKALLYGVDRKLLADQTQTLPTLSLMSDVARVCPNAPFYNSTEDHKTNVYEMLKQDGLLNNNVSLSNWDVVNMLDNQQELLYGKAKEMVKTAYGSFVKEYYNDVAPSEVLEISLRYYPTVDGKIQTPLIKENLNKLFKDSVGENKILIQERLLSLEAGATDQEQEAFFNDNMDFFEPANFLGLESQNMDDPDTLVYALLPSSKEISLNLKEFRDYLTNKFSNETNQPEWYTNILNGGQMEVLELNGKALKDFFSLEPSTTVEQAQEKLNLPIKKVSFNKIEENGDWHGDKDALIGLLSTSLLKTDATYDQKEKLFTKIVKELEKLRYSETFVVPLSNLKKFIVFDDKARDKDNCERLFSF</sequence>
<dbReference type="Gene3D" id="3.10.105.10">
    <property type="entry name" value="Dipeptide-binding Protein, Domain 3"/>
    <property type="match status" value="1"/>
</dbReference>
<dbReference type="PANTHER" id="PTHR30290">
    <property type="entry name" value="PERIPLASMIC BINDING COMPONENT OF ABC TRANSPORTER"/>
    <property type="match status" value="1"/>
</dbReference>
<dbReference type="Proteomes" id="UP000568109">
    <property type="component" value="Unassembled WGS sequence"/>
</dbReference>
<dbReference type="InterPro" id="IPR000914">
    <property type="entry name" value="SBP_5_dom"/>
</dbReference>
<dbReference type="SUPFAM" id="SSF53850">
    <property type="entry name" value="Periplasmic binding protein-like II"/>
    <property type="match status" value="1"/>
</dbReference>
<dbReference type="EMBL" id="JABUOH010000035">
    <property type="protein sequence ID" value="NWN45720.1"/>
    <property type="molecule type" value="Genomic_DNA"/>
</dbReference>
<evidence type="ECO:0000259" key="1">
    <source>
        <dbReference type="Pfam" id="PF00496"/>
    </source>
</evidence>
<dbReference type="RefSeq" id="WP_178734120.1">
    <property type="nucleotide sequence ID" value="NZ_JABUOH010000035.1"/>
</dbReference>
<gene>
    <name evidence="2" type="ORF">HR065_01305</name>
</gene>
<organism evidence="2 3">
    <name type="scientific">Candidatus Phytoplasma pruni</name>
    <dbReference type="NCBI Taxonomy" id="479893"/>
    <lineage>
        <taxon>Bacteria</taxon>
        <taxon>Bacillati</taxon>
        <taxon>Mycoplasmatota</taxon>
        <taxon>Mollicutes</taxon>
        <taxon>Acholeplasmatales</taxon>
        <taxon>Acholeplasmataceae</taxon>
        <taxon>Candidatus Phytoplasma</taxon>
        <taxon>16SrIII (X-disease group)</taxon>
    </lineage>
</organism>
<accession>A0A851HGF8</accession>
<dbReference type="Gene3D" id="3.40.190.10">
    <property type="entry name" value="Periplasmic binding protein-like II"/>
    <property type="match status" value="1"/>
</dbReference>
<evidence type="ECO:0000313" key="2">
    <source>
        <dbReference type="EMBL" id="NWN45720.1"/>
    </source>
</evidence>
<dbReference type="GO" id="GO:0015833">
    <property type="term" value="P:peptide transport"/>
    <property type="evidence" value="ECO:0007669"/>
    <property type="project" value="TreeGrafter"/>
</dbReference>
<name>A0A851HGF8_9MOLU</name>
<dbReference type="Gene3D" id="3.90.76.10">
    <property type="entry name" value="Dipeptide-binding Protein, Domain 1"/>
    <property type="match status" value="1"/>
</dbReference>